<dbReference type="InterPro" id="IPR036188">
    <property type="entry name" value="FAD/NAD-bd_sf"/>
</dbReference>
<feature type="domain" description="FAD dependent oxidoreductase" evidence="2">
    <location>
        <begin position="7"/>
        <end position="110"/>
    </location>
</feature>
<gene>
    <name evidence="3" type="primary">dadA1_2</name>
    <name evidence="3" type="ORF">VVAX_02569</name>
</gene>
<reference evidence="3" key="1">
    <citation type="submission" date="2019-12" db="EMBL/GenBank/DDBJ databases">
        <authorList>
            <person name="Cremers G."/>
        </authorList>
    </citation>
    <scope>NUCLEOTIDE SEQUENCE</scope>
    <source>
        <strain evidence="3">Vvax</strain>
    </source>
</reference>
<protein>
    <submittedName>
        <fullName evidence="3">D-amino acid dehydrogenase 1</fullName>
        <ecNumber evidence="3">1.4.99.-</ecNumber>
    </submittedName>
</protein>
<dbReference type="SUPFAM" id="SSF54373">
    <property type="entry name" value="FAD-linked reductases, C-terminal domain"/>
    <property type="match status" value="1"/>
</dbReference>
<proteinExistence type="predicted"/>
<evidence type="ECO:0000259" key="2">
    <source>
        <dbReference type="Pfam" id="PF01266"/>
    </source>
</evidence>
<sequence>MAAVRADAGRFTAERYVVAFGGHSPALVRPLGIGLPVYPLKGFSITVPIADAGGAPESTVMDETFKVAVTRLGDRIRAGGTAQLSDFDLRLDARWRDTLEHVVTDLFPAAATCAMLPFGPACAP</sequence>
<keyword evidence="1 3" id="KW-0560">Oxidoreductase</keyword>
<name>A0A679J830_VARPD</name>
<accession>A0A679J830</accession>
<evidence type="ECO:0000313" key="3">
    <source>
        <dbReference type="EMBL" id="CAA2104047.1"/>
    </source>
</evidence>
<evidence type="ECO:0000256" key="1">
    <source>
        <dbReference type="ARBA" id="ARBA00023002"/>
    </source>
</evidence>
<dbReference type="Pfam" id="PF01266">
    <property type="entry name" value="DAO"/>
    <property type="match status" value="1"/>
</dbReference>
<dbReference type="InterPro" id="IPR006076">
    <property type="entry name" value="FAD-dep_OxRdtase"/>
</dbReference>
<dbReference type="AlphaFoldDB" id="A0A679J830"/>
<dbReference type="EMBL" id="LR743507">
    <property type="protein sequence ID" value="CAA2104047.1"/>
    <property type="molecule type" value="Genomic_DNA"/>
</dbReference>
<dbReference type="Gene3D" id="3.50.50.60">
    <property type="entry name" value="FAD/NAD(P)-binding domain"/>
    <property type="match status" value="1"/>
</dbReference>
<organism evidence="3">
    <name type="scientific">Variovorax paradoxus</name>
    <dbReference type="NCBI Taxonomy" id="34073"/>
    <lineage>
        <taxon>Bacteria</taxon>
        <taxon>Pseudomonadati</taxon>
        <taxon>Pseudomonadota</taxon>
        <taxon>Betaproteobacteria</taxon>
        <taxon>Burkholderiales</taxon>
        <taxon>Comamonadaceae</taxon>
        <taxon>Variovorax</taxon>
    </lineage>
</organism>
<dbReference type="EC" id="1.4.99.-" evidence="3"/>
<dbReference type="Gene3D" id="3.30.9.10">
    <property type="entry name" value="D-Amino Acid Oxidase, subunit A, domain 2"/>
    <property type="match status" value="1"/>
</dbReference>
<dbReference type="GO" id="GO:0016491">
    <property type="term" value="F:oxidoreductase activity"/>
    <property type="evidence" value="ECO:0007669"/>
    <property type="project" value="UniProtKB-KW"/>
</dbReference>